<accession>A0ACC2H919</accession>
<protein>
    <submittedName>
        <fullName evidence="1">Uncharacterized protein</fullName>
    </submittedName>
</protein>
<comment type="caution">
    <text evidence="1">The sequence shown here is derived from an EMBL/GenBank/DDBJ whole genome shotgun (WGS) entry which is preliminary data.</text>
</comment>
<keyword evidence="2" id="KW-1185">Reference proteome</keyword>
<dbReference type="EMBL" id="CM055732">
    <property type="protein sequence ID" value="KAJ8012240.1"/>
    <property type="molecule type" value="Genomic_DNA"/>
</dbReference>
<name>A0ACC2H919_DALPE</name>
<dbReference type="Proteomes" id="UP001157502">
    <property type="component" value="Chromosome 5"/>
</dbReference>
<sequence>MGLLSEQRYFCCFVLFIILAEGHLKWVQGSQVEDGHCVWYGECGESEKVPGKKYNCNYTGPPIPLPEEGHELLQELCPGYNNENQSLCCDVQQLQTLKESLQLPLQFLSRCPACFFNLMNLFCELTCSPHQSVFMNGTKFSDAAENKTNVMEVDYYIGKTFASAMYNACQDVQAPSSNVRALSLLCGKDANDCNATNWIEYMFDINNGQSPFPIIPIFSDVPISGMTPMNNRTYSCTEGLEDGSGPCSCQDCSQACGPQPVPPPLTPPWTIFGIDAMVVIMWISYVVFLLIFVGAVGGAWCYRKRTVESEYGPILDSNNPRNLNNDNTDQVDASCGEMLGERFENMLRSIFTIWGSFCVRQPLLVILGSLVVVASCSGGLVYMKITTDPVELWSSPSSQARQEKDYFDSHFGPFFRSEQLIITTTLMTNSTYSPYPAGADVPFGAPLAKEVLHQVLNLQTDLENLVASYGEETVTLKDICLAPLAPYNDNCTILSVLNYFQNSHEQLDRQIGDEFYVWADYHTHFLYCVNAPASLNDTSQLHDPCMGTFGGPVFPWLVLGGYNGTNYNKATALVITFPVYNYHNDTVKLGKALAWEKEFISFLKNYSNPNLTIAFNSERSIEDEINRESESDISTVVVSYIIMFVYISLALGHIHSCRRVLVDSKISLGIAGILIVLSSVACSLGLFSYAGVPLTLIIIEVIPFLVLAVGVDNIFIIVQTYQRDERMAHEELHQQIGRILGDVAPSMFLSSFSETVAFFLGALSTMPAVRTFSLFAGLAVFIDFLLQISCFISLLGLDARRQEGNRLDILCCVKLSEGQEEKTDGFLFRFFKKIYAPFLLKEWVRPTVVAVFVAMLSFSIAVTNKVQIGLDQQLSMPDDSYVLQYFNNLSEYLHTGPPVYFVVEDGHNYLSLEGQNSVCGGVGCNNDSLVQQVYTASLLSNYTTIGFNPSSWLDDYFDWVKPQSSCCRYYNSSGDFCNASVVNPTCVHCRPLTPSGKMRPEGSDFMKFLPMFLLDNPNVNCGKGGHAAYSSAVDLKGNDTSVGATYFMTYHTILKDSPDFINAMKMSRALADNITKTMEHRVFAYSVFYVFYEQYLTIVYDTVFQLIVSLVAIFVVTTVLLGFELWSGVLVSVTIAMILVNMFGVMWLWSISLNAVSLVNLVMSCGIAVEFCSHIVRAFSISVKSTRVERAEEALAHMGSSVFSGITLTKFGGILILALSKSQIFQIFYFRMYLAMVLLGATHGLIFLPVLLSYAGPSVNKAKVFAANKRLTGTERERLLNF</sequence>
<gene>
    <name evidence="1" type="ORF">DPEC_G00066630</name>
</gene>
<reference evidence="1" key="1">
    <citation type="submission" date="2021-05" db="EMBL/GenBank/DDBJ databases">
        <authorList>
            <person name="Pan Q."/>
            <person name="Jouanno E."/>
            <person name="Zahm M."/>
            <person name="Klopp C."/>
            <person name="Cabau C."/>
            <person name="Louis A."/>
            <person name="Berthelot C."/>
            <person name="Parey E."/>
            <person name="Roest Crollius H."/>
            <person name="Montfort J."/>
            <person name="Robinson-Rechavi M."/>
            <person name="Bouchez O."/>
            <person name="Lampietro C."/>
            <person name="Lopez Roques C."/>
            <person name="Donnadieu C."/>
            <person name="Postlethwait J."/>
            <person name="Bobe J."/>
            <person name="Dillon D."/>
            <person name="Chandos A."/>
            <person name="von Hippel F."/>
            <person name="Guiguen Y."/>
        </authorList>
    </citation>
    <scope>NUCLEOTIDE SEQUENCE</scope>
    <source>
        <strain evidence="1">YG-Jan2019</strain>
    </source>
</reference>
<organism evidence="1 2">
    <name type="scientific">Dallia pectoralis</name>
    <name type="common">Alaska blackfish</name>
    <dbReference type="NCBI Taxonomy" id="75939"/>
    <lineage>
        <taxon>Eukaryota</taxon>
        <taxon>Metazoa</taxon>
        <taxon>Chordata</taxon>
        <taxon>Craniata</taxon>
        <taxon>Vertebrata</taxon>
        <taxon>Euteleostomi</taxon>
        <taxon>Actinopterygii</taxon>
        <taxon>Neopterygii</taxon>
        <taxon>Teleostei</taxon>
        <taxon>Protacanthopterygii</taxon>
        <taxon>Esociformes</taxon>
        <taxon>Umbridae</taxon>
        <taxon>Dallia</taxon>
    </lineage>
</organism>
<proteinExistence type="predicted"/>
<evidence type="ECO:0000313" key="1">
    <source>
        <dbReference type="EMBL" id="KAJ8012240.1"/>
    </source>
</evidence>
<evidence type="ECO:0000313" key="2">
    <source>
        <dbReference type="Proteomes" id="UP001157502"/>
    </source>
</evidence>